<feature type="domain" description="DDE Tnp4" evidence="4">
    <location>
        <begin position="510"/>
        <end position="661"/>
    </location>
</feature>
<evidence type="ECO:0000313" key="5">
    <source>
        <dbReference type="EMBL" id="POV97241.1"/>
    </source>
</evidence>
<dbReference type="GO" id="GO:0046872">
    <property type="term" value="F:metal ion binding"/>
    <property type="evidence" value="ECO:0007669"/>
    <property type="project" value="UniProtKB-KW"/>
</dbReference>
<dbReference type="PANTHER" id="PTHR33324">
    <property type="entry name" value="EXPRESSED PROTEIN"/>
    <property type="match status" value="1"/>
</dbReference>
<evidence type="ECO:0000256" key="1">
    <source>
        <dbReference type="ARBA" id="ARBA00001968"/>
    </source>
</evidence>
<dbReference type="Proteomes" id="UP000239156">
    <property type="component" value="Unassembled WGS sequence"/>
</dbReference>
<dbReference type="VEuPathDB" id="FungiDB:PSHT_03872"/>
<sequence>MIRREVVAELKAHGIGHRSGTDVNLKICMLEQAYLTAHAIQSRPDLYKRVIHGKEISTAAHMRMICEHWSRLHPLMGPFMTHADDVRYNIRTELPSKSWAVFESFPAAGWWPETSSASRQQLSCPPSSLHITSAGISPSIAMTTRRAPRVGVSWETDATDSHPSSMITLIDWLGANNNYSRYRSAHSKKTLLLEIQRHLLMQGIENRSVQDIRIQIEKLKISYRHAYCWCYRMIQERENGRYASIDWWNRWITVMTRSDTLRLEARWVTLTGLECWPAPVSGVGVYGRTVGAADSDAHTCPLIAALEKSIESELVAKALKPALECNEEGSSSASLDTDAWDDREEDEEMALLDLEVKAKALLVIQAERYLGPRMRLEQPPDAHEFVLNRMTDGKFKQFFRMSRTSFFQLCKQVEDDPVFHNNSNRPQRPVIEQMMVTLHRLGTFGNGVSVGMVGHQFRIADGSVELYTNRCLMAILRLQSKLVTWPNARARSDISQDFKEVGFDGCVGLIDGSLVGLSTCPEKDGPDYYSRKGSYGIVTLLVCDKDKNITYLYTGWPGCSHDQRLMANCALTTSPTDYFSEGQYLLADSAFLPMENVVPAYRRQRHQPLTDEQNNFNCHLSGVGVAIQNCIGLWKNRFQSLRGLRLRIANKQDMVRATAWIMSCTITSIRGEDFEFEQEGSTADEAEVPLSATDNPPAGAASTAGTQKQLRVLMQAREFREDGGSY</sequence>
<dbReference type="InterPro" id="IPR027806">
    <property type="entry name" value="HARBI1_dom"/>
</dbReference>
<evidence type="ECO:0000313" key="6">
    <source>
        <dbReference type="Proteomes" id="UP000239156"/>
    </source>
</evidence>
<keyword evidence="2" id="KW-0479">Metal-binding</keyword>
<dbReference type="AlphaFoldDB" id="A0A2S4UJ61"/>
<gene>
    <name evidence="5" type="ORF">PSTT_15202</name>
</gene>
<feature type="compositionally biased region" description="Acidic residues" evidence="3">
    <location>
        <begin position="678"/>
        <end position="687"/>
    </location>
</feature>
<organism evidence="5 6">
    <name type="scientific">Puccinia striiformis</name>
    <dbReference type="NCBI Taxonomy" id="27350"/>
    <lineage>
        <taxon>Eukaryota</taxon>
        <taxon>Fungi</taxon>
        <taxon>Dikarya</taxon>
        <taxon>Basidiomycota</taxon>
        <taxon>Pucciniomycotina</taxon>
        <taxon>Pucciniomycetes</taxon>
        <taxon>Pucciniales</taxon>
        <taxon>Pucciniaceae</taxon>
        <taxon>Puccinia</taxon>
    </lineage>
</organism>
<comment type="caution">
    <text evidence="5">The sequence shown here is derived from an EMBL/GenBank/DDBJ whole genome shotgun (WGS) entry which is preliminary data.</text>
</comment>
<evidence type="ECO:0000259" key="4">
    <source>
        <dbReference type="Pfam" id="PF13359"/>
    </source>
</evidence>
<dbReference type="PANTHER" id="PTHR33324:SF2">
    <property type="entry name" value="MYB_SANT-LIKE DNA-BINDING DOMAIN-CONTAINING PROTEIN"/>
    <property type="match status" value="1"/>
</dbReference>
<accession>A0A2S4UJ61</accession>
<reference evidence="5" key="1">
    <citation type="submission" date="2017-12" db="EMBL/GenBank/DDBJ databases">
        <title>Gene loss provides genomic basis for host adaptation in cereal stripe rust fungi.</title>
        <authorList>
            <person name="Xia C."/>
        </authorList>
    </citation>
    <scope>NUCLEOTIDE SEQUENCE [LARGE SCALE GENOMIC DNA]</scope>
    <source>
        <strain evidence="5">93-210</strain>
    </source>
</reference>
<proteinExistence type="predicted"/>
<feature type="non-terminal residue" evidence="5">
    <location>
        <position position="726"/>
    </location>
</feature>
<dbReference type="EMBL" id="PKSL01000268">
    <property type="protein sequence ID" value="POV97241.1"/>
    <property type="molecule type" value="Genomic_DNA"/>
</dbReference>
<evidence type="ECO:0000256" key="2">
    <source>
        <dbReference type="ARBA" id="ARBA00022723"/>
    </source>
</evidence>
<keyword evidence="6" id="KW-1185">Reference proteome</keyword>
<dbReference type="VEuPathDB" id="FungiDB:PSTT_15202"/>
<comment type="cofactor">
    <cofactor evidence="1">
        <name>a divalent metal cation</name>
        <dbReference type="ChEBI" id="CHEBI:60240"/>
    </cofactor>
</comment>
<name>A0A2S4UJ61_9BASI</name>
<dbReference type="Pfam" id="PF13359">
    <property type="entry name" value="DDE_Tnp_4"/>
    <property type="match status" value="1"/>
</dbReference>
<evidence type="ECO:0000256" key="3">
    <source>
        <dbReference type="SAM" id="MobiDB-lite"/>
    </source>
</evidence>
<feature type="region of interest" description="Disordered" evidence="3">
    <location>
        <begin position="678"/>
        <end position="707"/>
    </location>
</feature>
<protein>
    <recommendedName>
        <fullName evidence="4">DDE Tnp4 domain-containing protein</fullName>
    </recommendedName>
</protein>